<sequence>MTKAFVRDPVRSSAQESVSASCIDYLIDLVVLLPSVPSKENAGPFRLTEDRRPVANPNSAWQMEECAF</sequence>
<gene>
    <name evidence="1" type="ORF">OUZ56_031170</name>
</gene>
<evidence type="ECO:0000313" key="1">
    <source>
        <dbReference type="EMBL" id="KAK4016219.1"/>
    </source>
</evidence>
<dbReference type="Proteomes" id="UP001234178">
    <property type="component" value="Unassembled WGS sequence"/>
</dbReference>
<accession>A0ABQ9ZTH3</accession>
<comment type="caution">
    <text evidence="1">The sequence shown here is derived from an EMBL/GenBank/DDBJ whole genome shotgun (WGS) entry which is preliminary data.</text>
</comment>
<name>A0ABQ9ZTH3_9CRUS</name>
<protein>
    <submittedName>
        <fullName evidence="1">Uncharacterized protein</fullName>
    </submittedName>
</protein>
<evidence type="ECO:0000313" key="2">
    <source>
        <dbReference type="Proteomes" id="UP001234178"/>
    </source>
</evidence>
<keyword evidence="2" id="KW-1185">Reference proteome</keyword>
<proteinExistence type="predicted"/>
<dbReference type="EMBL" id="JAOYFB010000005">
    <property type="protein sequence ID" value="KAK4016219.1"/>
    <property type="molecule type" value="Genomic_DNA"/>
</dbReference>
<reference evidence="1 2" key="1">
    <citation type="journal article" date="2023" name="Nucleic Acids Res.">
        <title>The hologenome of Daphnia magna reveals possible DNA methylation and microbiome-mediated evolution of the host genome.</title>
        <authorList>
            <person name="Chaturvedi A."/>
            <person name="Li X."/>
            <person name="Dhandapani V."/>
            <person name="Marshall H."/>
            <person name="Kissane S."/>
            <person name="Cuenca-Cambronero M."/>
            <person name="Asole G."/>
            <person name="Calvet F."/>
            <person name="Ruiz-Romero M."/>
            <person name="Marangio P."/>
            <person name="Guigo R."/>
            <person name="Rago D."/>
            <person name="Mirbahai L."/>
            <person name="Eastwood N."/>
            <person name="Colbourne J.K."/>
            <person name="Zhou J."/>
            <person name="Mallon E."/>
            <person name="Orsini L."/>
        </authorList>
    </citation>
    <scope>NUCLEOTIDE SEQUENCE [LARGE SCALE GENOMIC DNA]</scope>
    <source>
        <strain evidence="1">LRV0_1</strain>
    </source>
</reference>
<organism evidence="1 2">
    <name type="scientific">Daphnia magna</name>
    <dbReference type="NCBI Taxonomy" id="35525"/>
    <lineage>
        <taxon>Eukaryota</taxon>
        <taxon>Metazoa</taxon>
        <taxon>Ecdysozoa</taxon>
        <taxon>Arthropoda</taxon>
        <taxon>Crustacea</taxon>
        <taxon>Branchiopoda</taxon>
        <taxon>Diplostraca</taxon>
        <taxon>Cladocera</taxon>
        <taxon>Anomopoda</taxon>
        <taxon>Daphniidae</taxon>
        <taxon>Daphnia</taxon>
    </lineage>
</organism>